<dbReference type="AlphaFoldDB" id="A0A1M5AB80"/>
<reference evidence="7 8" key="1">
    <citation type="submission" date="2016-11" db="EMBL/GenBank/DDBJ databases">
        <authorList>
            <person name="Jaros S."/>
            <person name="Januszkiewicz K."/>
            <person name="Wedrychowicz H."/>
        </authorList>
    </citation>
    <scope>NUCLEOTIDE SEQUENCE [LARGE SCALE GENOMIC DNA]</scope>
    <source>
        <strain evidence="7 8">DSM 16112</strain>
    </source>
</reference>
<evidence type="ECO:0000256" key="5">
    <source>
        <dbReference type="ARBA" id="ARBA00023004"/>
    </source>
</evidence>
<evidence type="ECO:0000256" key="4">
    <source>
        <dbReference type="ARBA" id="ARBA00022917"/>
    </source>
</evidence>
<dbReference type="GO" id="GO:0046872">
    <property type="term" value="F:metal ion binding"/>
    <property type="evidence" value="ECO:0007669"/>
    <property type="project" value="UniProtKB-KW"/>
</dbReference>
<evidence type="ECO:0000313" key="8">
    <source>
        <dbReference type="Proteomes" id="UP000184327"/>
    </source>
</evidence>
<keyword evidence="4 6" id="KW-0648">Protein biosynthesis</keyword>
<dbReference type="InterPro" id="IPR036821">
    <property type="entry name" value="Peptide_deformylase_sf"/>
</dbReference>
<comment type="cofactor">
    <cofactor evidence="6">
        <name>Fe(2+)</name>
        <dbReference type="ChEBI" id="CHEBI:29033"/>
    </cofactor>
    <text evidence="6">Binds 1 Fe(2+) ion.</text>
</comment>
<dbReference type="Proteomes" id="UP000184327">
    <property type="component" value="Unassembled WGS sequence"/>
</dbReference>
<dbReference type="OrthoDB" id="9804313at2"/>
<dbReference type="InterPro" id="IPR023635">
    <property type="entry name" value="Peptide_deformylase"/>
</dbReference>
<comment type="catalytic activity">
    <reaction evidence="6">
        <text>N-terminal N-formyl-L-methionyl-[peptide] + H2O = N-terminal L-methionyl-[peptide] + formate</text>
        <dbReference type="Rhea" id="RHEA:24420"/>
        <dbReference type="Rhea" id="RHEA-COMP:10639"/>
        <dbReference type="Rhea" id="RHEA-COMP:10640"/>
        <dbReference type="ChEBI" id="CHEBI:15377"/>
        <dbReference type="ChEBI" id="CHEBI:15740"/>
        <dbReference type="ChEBI" id="CHEBI:49298"/>
        <dbReference type="ChEBI" id="CHEBI:64731"/>
        <dbReference type="EC" id="3.5.1.88"/>
    </reaction>
</comment>
<protein>
    <recommendedName>
        <fullName evidence="6">Peptide deformylase</fullName>
        <shortName evidence="6">PDF</shortName>
        <ecNumber evidence="6">3.5.1.88</ecNumber>
    </recommendedName>
    <alternativeName>
        <fullName evidence="6">Polypeptide deformylase</fullName>
    </alternativeName>
</protein>
<feature type="binding site" evidence="6">
    <location>
        <position position="147"/>
    </location>
    <ligand>
        <name>Fe cation</name>
        <dbReference type="ChEBI" id="CHEBI:24875"/>
    </ligand>
</feature>
<keyword evidence="8" id="KW-1185">Reference proteome</keyword>
<dbReference type="PIRSF" id="PIRSF004749">
    <property type="entry name" value="Pep_def"/>
    <property type="match status" value="1"/>
</dbReference>
<dbReference type="Gene3D" id="3.90.45.10">
    <property type="entry name" value="Peptide deformylase"/>
    <property type="match status" value="1"/>
</dbReference>
<dbReference type="STRING" id="1122156.SAMN02745117_01632"/>
<name>A0A1M5AB80_9BURK</name>
<evidence type="ECO:0000256" key="2">
    <source>
        <dbReference type="ARBA" id="ARBA00022723"/>
    </source>
</evidence>
<proteinExistence type="inferred from homology"/>
<dbReference type="Pfam" id="PF01327">
    <property type="entry name" value="Pep_deformylase"/>
    <property type="match status" value="1"/>
</dbReference>
<comment type="similarity">
    <text evidence="1 6">Belongs to the polypeptide deformylase family.</text>
</comment>
<dbReference type="EC" id="3.5.1.88" evidence="6"/>
<dbReference type="NCBIfam" id="NF001159">
    <property type="entry name" value="PRK00150.1-3"/>
    <property type="match status" value="1"/>
</dbReference>
<dbReference type="PRINTS" id="PR01576">
    <property type="entry name" value="PDEFORMYLASE"/>
</dbReference>
<keyword evidence="5 6" id="KW-0408">Iron</keyword>
<dbReference type="GO" id="GO:0042586">
    <property type="term" value="F:peptide deformylase activity"/>
    <property type="evidence" value="ECO:0007669"/>
    <property type="project" value="UniProtKB-UniRule"/>
</dbReference>
<gene>
    <name evidence="6" type="primary">def</name>
    <name evidence="7" type="ORF">SAMN02745117_01632</name>
</gene>
<dbReference type="FunFam" id="3.90.45.10:FF:000003">
    <property type="entry name" value="Peptide deformylase"/>
    <property type="match status" value="1"/>
</dbReference>
<dbReference type="CDD" id="cd00487">
    <property type="entry name" value="Pep_deformylase"/>
    <property type="match status" value="1"/>
</dbReference>
<dbReference type="HAMAP" id="MF_00163">
    <property type="entry name" value="Pep_deformylase"/>
    <property type="match status" value="1"/>
</dbReference>
<dbReference type="PANTHER" id="PTHR10458">
    <property type="entry name" value="PEPTIDE DEFORMYLASE"/>
    <property type="match status" value="1"/>
</dbReference>
<dbReference type="NCBIfam" id="TIGR00079">
    <property type="entry name" value="pept_deformyl"/>
    <property type="match status" value="1"/>
</dbReference>
<evidence type="ECO:0000256" key="3">
    <source>
        <dbReference type="ARBA" id="ARBA00022801"/>
    </source>
</evidence>
<feature type="binding site" evidence="6">
    <location>
        <position position="143"/>
    </location>
    <ligand>
        <name>Fe cation</name>
        <dbReference type="ChEBI" id="CHEBI:24875"/>
    </ligand>
</feature>
<accession>A0A1M5AB80</accession>
<evidence type="ECO:0000256" key="1">
    <source>
        <dbReference type="ARBA" id="ARBA00010759"/>
    </source>
</evidence>
<dbReference type="EMBL" id="FQUZ01000017">
    <property type="protein sequence ID" value="SHF27523.1"/>
    <property type="molecule type" value="Genomic_DNA"/>
</dbReference>
<dbReference type="GO" id="GO:0006412">
    <property type="term" value="P:translation"/>
    <property type="evidence" value="ECO:0007669"/>
    <property type="project" value="UniProtKB-UniRule"/>
</dbReference>
<feature type="active site" evidence="6">
    <location>
        <position position="144"/>
    </location>
</feature>
<dbReference type="SUPFAM" id="SSF56420">
    <property type="entry name" value="Peptide deformylase"/>
    <property type="match status" value="1"/>
</dbReference>
<evidence type="ECO:0000313" key="7">
    <source>
        <dbReference type="EMBL" id="SHF27523.1"/>
    </source>
</evidence>
<keyword evidence="3 6" id="KW-0378">Hydrolase</keyword>
<sequence length="182" mass="20430">MSIQTILKMGDPRLLALSQPVRDVGSPAIQTLVQDLWDTMRHAQGAGLAAPQIGVNLQVIVFGAEAANPRYPQRPLVERTVLINPTIEPLSDLLEHDWEGCLSIPGLRGRVPRFQAIRYRGLDAHGMPIERVAEGFHARVVQHEYDHLHGILYPMRMDDLREWGYTDVLFPELAVADTPRSD</sequence>
<dbReference type="RefSeq" id="WP_073356206.1">
    <property type="nucleotide sequence ID" value="NZ_FQUZ01000017.1"/>
</dbReference>
<keyword evidence="2 6" id="KW-0479">Metal-binding</keyword>
<organism evidence="7 8">
    <name type="scientific">Lampropedia hyalina DSM 16112</name>
    <dbReference type="NCBI Taxonomy" id="1122156"/>
    <lineage>
        <taxon>Bacteria</taxon>
        <taxon>Pseudomonadati</taxon>
        <taxon>Pseudomonadota</taxon>
        <taxon>Betaproteobacteria</taxon>
        <taxon>Burkholderiales</taxon>
        <taxon>Comamonadaceae</taxon>
        <taxon>Lampropedia</taxon>
    </lineage>
</organism>
<evidence type="ECO:0000256" key="6">
    <source>
        <dbReference type="HAMAP-Rule" id="MF_00163"/>
    </source>
</evidence>
<feature type="binding site" evidence="6">
    <location>
        <position position="101"/>
    </location>
    <ligand>
        <name>Fe cation</name>
        <dbReference type="ChEBI" id="CHEBI:24875"/>
    </ligand>
</feature>
<comment type="function">
    <text evidence="6">Removes the formyl group from the N-terminal Met of newly synthesized proteins. Requires at least a dipeptide for an efficient rate of reaction. N-terminal L-methionine is a prerequisite for activity but the enzyme has broad specificity at other positions.</text>
</comment>
<dbReference type="PANTHER" id="PTHR10458:SF20">
    <property type="entry name" value="PEPTIDE DEFORMYLASE 1"/>
    <property type="match status" value="1"/>
</dbReference>